<reference evidence="3" key="1">
    <citation type="submission" date="2016-11" db="EMBL/GenBank/DDBJ databases">
        <authorList>
            <person name="Varghese N."/>
            <person name="Submissions S."/>
        </authorList>
    </citation>
    <scope>NUCLEOTIDE SEQUENCE [LARGE SCALE GENOMIC DNA]</scope>
    <source>
        <strain evidence="3">DSM 44671</strain>
    </source>
</reference>
<keyword evidence="3" id="KW-1185">Reference proteome</keyword>
<sequence length="253" mass="27433">MRLRNVLTGIACAAAMIAANGTATAETSTVVTPKTPYGWGFTEIDTSGYFSCWESNASFTGYSRFSINTIQQWAGRALTTRVGPASTDAPQCAALFVSGDSLWEINTETSGTHYIGPGWTNARLIAALGGSEFIEVTDTGQLMLWTYTDNWHSQQIGQDWQNARLITGVGVGEFVEVTSDGRLVDWLSTDDVHWYPSTVGQGWGDAKFIAGVAQNRFTEVTYDGRLVNWVYDGSVGWTGRQVGQDWGNAALVG</sequence>
<protein>
    <recommendedName>
        <fullName evidence="4">Tachylectin</fullName>
    </recommendedName>
</protein>
<evidence type="ECO:0000313" key="3">
    <source>
        <dbReference type="Proteomes" id="UP000182740"/>
    </source>
</evidence>
<proteinExistence type="predicted"/>
<gene>
    <name evidence="2" type="ORF">SAMN04489730_6504</name>
</gene>
<evidence type="ECO:0008006" key="4">
    <source>
        <dbReference type="Google" id="ProtNLM"/>
    </source>
</evidence>
<dbReference type="AlphaFoldDB" id="A0A1K1SRE1"/>
<feature type="signal peptide" evidence="1">
    <location>
        <begin position="1"/>
        <end position="25"/>
    </location>
</feature>
<evidence type="ECO:0000313" key="2">
    <source>
        <dbReference type="EMBL" id="SFW86788.1"/>
    </source>
</evidence>
<evidence type="ECO:0000256" key="1">
    <source>
        <dbReference type="SAM" id="SignalP"/>
    </source>
</evidence>
<dbReference type="EMBL" id="FPJG01000006">
    <property type="protein sequence ID" value="SFW86788.1"/>
    <property type="molecule type" value="Genomic_DNA"/>
</dbReference>
<dbReference type="RefSeq" id="WP_143168703.1">
    <property type="nucleotide sequence ID" value="NZ_FPJG01000006.1"/>
</dbReference>
<name>A0A1K1SRE1_9PSEU</name>
<dbReference type="OrthoDB" id="3697960at2"/>
<dbReference type="Proteomes" id="UP000182740">
    <property type="component" value="Unassembled WGS sequence"/>
</dbReference>
<keyword evidence="1" id="KW-0732">Signal</keyword>
<feature type="chain" id="PRO_5012701643" description="Tachylectin" evidence="1">
    <location>
        <begin position="26"/>
        <end position="253"/>
    </location>
</feature>
<organism evidence="2 3">
    <name type="scientific">Amycolatopsis australiensis</name>
    <dbReference type="NCBI Taxonomy" id="546364"/>
    <lineage>
        <taxon>Bacteria</taxon>
        <taxon>Bacillati</taxon>
        <taxon>Actinomycetota</taxon>
        <taxon>Actinomycetes</taxon>
        <taxon>Pseudonocardiales</taxon>
        <taxon>Pseudonocardiaceae</taxon>
        <taxon>Amycolatopsis</taxon>
    </lineage>
</organism>
<accession>A0A1K1SRE1</accession>